<dbReference type="InterPro" id="IPR000182">
    <property type="entry name" value="GNAT_dom"/>
</dbReference>
<dbReference type="InterPro" id="IPR052742">
    <property type="entry name" value="Mito_N-acetyltransferase"/>
</dbReference>
<gene>
    <name evidence="2" type="ORF">LEM8419_02619</name>
</gene>
<feature type="domain" description="N-acetyltransferase" evidence="1">
    <location>
        <begin position="1"/>
        <end position="160"/>
    </location>
</feature>
<sequence length="160" mass="17788">MTIRAAEAVDLLAVWNIFSAVIQTGDTYTFSPQTPEAEFRAYWFADTVNTFVAEDAGEVIGSYIIKPNQPGLGDHIANCSYMVDPEKQGRGTGRQLCEHSIDFARRSGYLGIQFNIVVSSNVGAVKLWKNCGFRIIGTTPNGFRHAQRGLVDTYIMFREL</sequence>
<proteinExistence type="predicted"/>
<dbReference type="Gene3D" id="3.40.630.30">
    <property type="match status" value="1"/>
</dbReference>
<evidence type="ECO:0000313" key="3">
    <source>
        <dbReference type="Proteomes" id="UP000837803"/>
    </source>
</evidence>
<dbReference type="PANTHER" id="PTHR43138:SF1">
    <property type="entry name" value="N-ACETYLTRANSFERASE ACA1"/>
    <property type="match status" value="1"/>
</dbReference>
<reference evidence="2" key="1">
    <citation type="submission" date="2021-12" db="EMBL/GenBank/DDBJ databases">
        <authorList>
            <person name="Rodrigo-Torres L."/>
            <person name="Arahal R. D."/>
            <person name="Lucena T."/>
        </authorList>
    </citation>
    <scope>NUCLEOTIDE SEQUENCE</scope>
    <source>
        <strain evidence="2">CECT 8419</strain>
    </source>
</reference>
<accession>A0ABN8F430</accession>
<comment type="caution">
    <text evidence="2">The sequence shown here is derived from an EMBL/GenBank/DDBJ whole genome shotgun (WGS) entry which is preliminary data.</text>
</comment>
<name>A0ABN8F430_9BACT</name>
<dbReference type="EMBL" id="CAKLPZ010000003">
    <property type="protein sequence ID" value="CAH1001713.1"/>
    <property type="molecule type" value="Genomic_DNA"/>
</dbReference>
<dbReference type="RefSeq" id="WP_238751562.1">
    <property type="nucleotide sequence ID" value="NZ_CAKLPZ010000003.1"/>
</dbReference>
<dbReference type="Pfam" id="PF00583">
    <property type="entry name" value="Acetyltransf_1"/>
    <property type="match status" value="1"/>
</dbReference>
<dbReference type="InterPro" id="IPR016181">
    <property type="entry name" value="Acyl_CoA_acyltransferase"/>
</dbReference>
<keyword evidence="3" id="KW-1185">Reference proteome</keyword>
<protein>
    <recommendedName>
        <fullName evidence="1">N-acetyltransferase domain-containing protein</fullName>
    </recommendedName>
</protein>
<dbReference type="CDD" id="cd04301">
    <property type="entry name" value="NAT_SF"/>
    <property type="match status" value="1"/>
</dbReference>
<dbReference type="SUPFAM" id="SSF55729">
    <property type="entry name" value="Acyl-CoA N-acyltransferases (Nat)"/>
    <property type="match status" value="1"/>
</dbReference>
<dbReference type="Proteomes" id="UP000837803">
    <property type="component" value="Unassembled WGS sequence"/>
</dbReference>
<evidence type="ECO:0000259" key="1">
    <source>
        <dbReference type="PROSITE" id="PS51186"/>
    </source>
</evidence>
<dbReference type="PANTHER" id="PTHR43138">
    <property type="entry name" value="ACETYLTRANSFERASE, GNAT FAMILY"/>
    <property type="match status" value="1"/>
</dbReference>
<dbReference type="PROSITE" id="PS51186">
    <property type="entry name" value="GNAT"/>
    <property type="match status" value="1"/>
</dbReference>
<evidence type="ECO:0000313" key="2">
    <source>
        <dbReference type="EMBL" id="CAH1001713.1"/>
    </source>
</evidence>
<organism evidence="2 3">
    <name type="scientific">Neolewinella maritima</name>
    <dbReference type="NCBI Taxonomy" id="1383882"/>
    <lineage>
        <taxon>Bacteria</taxon>
        <taxon>Pseudomonadati</taxon>
        <taxon>Bacteroidota</taxon>
        <taxon>Saprospiria</taxon>
        <taxon>Saprospirales</taxon>
        <taxon>Lewinellaceae</taxon>
        <taxon>Neolewinella</taxon>
    </lineage>
</organism>